<comment type="caution">
    <text evidence="2">The sequence shown here is derived from an EMBL/GenBank/DDBJ whole genome shotgun (WGS) entry which is preliminary data.</text>
</comment>
<dbReference type="GeneID" id="95776377"/>
<reference evidence="2 3" key="1">
    <citation type="submission" date="2019-05" db="EMBL/GenBank/DDBJ databases">
        <authorList>
            <person name="Zhou X."/>
        </authorList>
    </citation>
    <scope>NUCLEOTIDE SEQUENCE [LARGE SCALE GENOMIC DNA]</scope>
    <source>
        <strain evidence="2 3">DSM 432</strain>
    </source>
</reference>
<dbReference type="EMBL" id="VAUP01000004">
    <property type="protein sequence ID" value="TLX44802.1"/>
    <property type="molecule type" value="Genomic_DNA"/>
</dbReference>
<dbReference type="InterPro" id="IPR027417">
    <property type="entry name" value="P-loop_NTPase"/>
</dbReference>
<dbReference type="SMART" id="SM00507">
    <property type="entry name" value="HNHc"/>
    <property type="match status" value="1"/>
</dbReference>
<dbReference type="InterPro" id="IPR002711">
    <property type="entry name" value="HNH"/>
</dbReference>
<dbReference type="SUPFAM" id="SSF52540">
    <property type="entry name" value="P-loop containing nucleoside triphosphate hydrolases"/>
    <property type="match status" value="1"/>
</dbReference>
<evidence type="ECO:0000313" key="2">
    <source>
        <dbReference type="EMBL" id="TLX44802.1"/>
    </source>
</evidence>
<dbReference type="RefSeq" id="WP_138397803.1">
    <property type="nucleotide sequence ID" value="NZ_JBAFVI010000009.1"/>
</dbReference>
<accession>A0A6C1KKH6</accession>
<dbReference type="InterPro" id="IPR003615">
    <property type="entry name" value="HNH_nuc"/>
</dbReference>
<dbReference type="OrthoDB" id="5292295at2"/>
<dbReference type="Gene3D" id="3.40.50.300">
    <property type="entry name" value="P-loop containing nucleotide triphosphate hydrolases"/>
    <property type="match status" value="1"/>
</dbReference>
<dbReference type="AlphaFoldDB" id="A0A6C1KKH6"/>
<dbReference type="Proteomes" id="UP000305131">
    <property type="component" value="Unassembled WGS sequence"/>
</dbReference>
<proteinExistence type="predicted"/>
<dbReference type="Pfam" id="PF01844">
    <property type="entry name" value="HNH"/>
    <property type="match status" value="1"/>
</dbReference>
<dbReference type="GO" id="GO:0003676">
    <property type="term" value="F:nucleic acid binding"/>
    <property type="evidence" value="ECO:0007669"/>
    <property type="project" value="InterPro"/>
</dbReference>
<name>A0A6C1KKH6_XANAU</name>
<protein>
    <recommendedName>
        <fullName evidence="1">HNH nuclease domain-containing protein</fullName>
    </recommendedName>
</protein>
<organism evidence="2 3">
    <name type="scientific">Xanthobacter autotrophicus</name>
    <dbReference type="NCBI Taxonomy" id="280"/>
    <lineage>
        <taxon>Bacteria</taxon>
        <taxon>Pseudomonadati</taxon>
        <taxon>Pseudomonadota</taxon>
        <taxon>Alphaproteobacteria</taxon>
        <taxon>Hyphomicrobiales</taxon>
        <taxon>Xanthobacteraceae</taxon>
        <taxon>Xanthobacter</taxon>
    </lineage>
</organism>
<evidence type="ECO:0000259" key="1">
    <source>
        <dbReference type="SMART" id="SM00507"/>
    </source>
</evidence>
<evidence type="ECO:0000313" key="3">
    <source>
        <dbReference type="Proteomes" id="UP000305131"/>
    </source>
</evidence>
<dbReference type="GO" id="GO:0004519">
    <property type="term" value="F:endonuclease activity"/>
    <property type="evidence" value="ECO:0007669"/>
    <property type="project" value="InterPro"/>
</dbReference>
<feature type="domain" description="HNH nuclease" evidence="1">
    <location>
        <begin position="53"/>
        <end position="102"/>
    </location>
</feature>
<dbReference type="GO" id="GO:0008270">
    <property type="term" value="F:zinc ion binding"/>
    <property type="evidence" value="ECO:0007669"/>
    <property type="project" value="InterPro"/>
</dbReference>
<gene>
    <name evidence="2" type="ORF">FBQ73_01770</name>
</gene>
<dbReference type="CDD" id="cd00085">
    <property type="entry name" value="HNHc"/>
    <property type="match status" value="1"/>
</dbReference>
<sequence>MAFAAPRRCSCGKIVPYGMKCECQITRDRARKAKADQNRPNARQRGYSTKWDRARAGFLAKHPMCACGAKAVVVDHIRPHRGDSNLFWQRENWQPLCVRCHSSRKQSEEHRSGSNPLSHPFIDRPPNCPVTIVAGAPGSGKSTYVANRAGPDDIVVDMPTIMAKLAGTALYEAPGSFAREALEIRNKALRMLGERNSYKRAWFITADPDPAARATWCRKLNARMIVMPATLDQCIAQIEADPRRAHCKEKHVELAREWFAKNTDAVKGKAQSFLDWRKANQSSDIDQKPIRKRAQPMDMHHTEDVDGLFSDPGERIRSRTISRALMDLDTITLDESDVIPSEDE</sequence>